<protein>
    <submittedName>
        <fullName evidence="18">DNA translocase FtsK</fullName>
    </submittedName>
</protein>
<evidence type="ECO:0000256" key="2">
    <source>
        <dbReference type="ARBA" id="ARBA00006474"/>
    </source>
</evidence>
<keyword evidence="11 16" id="KW-0472">Membrane</keyword>
<keyword evidence="10" id="KW-0238">DNA-binding</keyword>
<dbReference type="InterPro" id="IPR002543">
    <property type="entry name" value="FtsK_dom"/>
</dbReference>
<feature type="compositionally biased region" description="Pro residues" evidence="15">
    <location>
        <begin position="230"/>
        <end position="252"/>
    </location>
</feature>
<dbReference type="InterPro" id="IPR025199">
    <property type="entry name" value="FtsK_4TM"/>
</dbReference>
<dbReference type="InterPro" id="IPR003593">
    <property type="entry name" value="AAA+_ATPase"/>
</dbReference>
<dbReference type="Pfam" id="PF13491">
    <property type="entry name" value="FtsK_4TM"/>
    <property type="match status" value="1"/>
</dbReference>
<evidence type="ECO:0000256" key="15">
    <source>
        <dbReference type="SAM" id="MobiDB-lite"/>
    </source>
</evidence>
<dbReference type="Gene3D" id="3.40.50.300">
    <property type="entry name" value="P-loop containing nucleotide triphosphate hydrolases"/>
    <property type="match status" value="1"/>
</dbReference>
<comment type="subunit">
    <text evidence="13">Homohexamer. Forms a ring that surrounds DNA.</text>
</comment>
<comment type="subcellular location">
    <subcellularLocation>
        <location evidence="1">Cell membrane</location>
        <topology evidence="1">Multi-pass membrane protein</topology>
    </subcellularLocation>
</comment>
<feature type="binding site" evidence="14">
    <location>
        <begin position="470"/>
        <end position="477"/>
    </location>
    <ligand>
        <name>ATP</name>
        <dbReference type="ChEBI" id="CHEBI:30616"/>
    </ligand>
</feature>
<feature type="region of interest" description="Disordered" evidence="15">
    <location>
        <begin position="221"/>
        <end position="255"/>
    </location>
</feature>
<reference evidence="18" key="1">
    <citation type="journal article" date="2020" name="mSystems">
        <title>Genome- and Community-Level Interaction Insights into Carbon Utilization and Element Cycling Functions of Hydrothermarchaeota in Hydrothermal Sediment.</title>
        <authorList>
            <person name="Zhou Z."/>
            <person name="Liu Y."/>
            <person name="Xu W."/>
            <person name="Pan J."/>
            <person name="Luo Z.H."/>
            <person name="Li M."/>
        </authorList>
    </citation>
    <scope>NUCLEOTIDE SEQUENCE [LARGE SCALE GENOMIC DNA]</scope>
    <source>
        <strain evidence="18">SpSt-143</strain>
    </source>
</reference>
<keyword evidence="8 14" id="KW-0067">ATP-binding</keyword>
<dbReference type="InterPro" id="IPR041027">
    <property type="entry name" value="FtsK_alpha"/>
</dbReference>
<comment type="caution">
    <text evidence="18">The sequence shown here is derived from an EMBL/GenBank/DDBJ whole genome shotgun (WGS) entry which is preliminary data.</text>
</comment>
<dbReference type="PANTHER" id="PTHR22683">
    <property type="entry name" value="SPORULATION PROTEIN RELATED"/>
    <property type="match status" value="1"/>
</dbReference>
<evidence type="ECO:0000256" key="11">
    <source>
        <dbReference type="ARBA" id="ARBA00023136"/>
    </source>
</evidence>
<dbReference type="GO" id="GO:0003677">
    <property type="term" value="F:DNA binding"/>
    <property type="evidence" value="ECO:0007669"/>
    <property type="project" value="UniProtKB-KW"/>
</dbReference>
<feature type="domain" description="FtsK" evidence="17">
    <location>
        <begin position="452"/>
        <end position="657"/>
    </location>
</feature>
<evidence type="ECO:0000256" key="12">
    <source>
        <dbReference type="ARBA" id="ARBA00023306"/>
    </source>
</evidence>
<keyword evidence="7" id="KW-0159">Chromosome partition</keyword>
<evidence type="ECO:0000256" key="9">
    <source>
        <dbReference type="ARBA" id="ARBA00022989"/>
    </source>
</evidence>
<evidence type="ECO:0000256" key="8">
    <source>
        <dbReference type="ARBA" id="ARBA00022840"/>
    </source>
</evidence>
<keyword evidence="9 16" id="KW-1133">Transmembrane helix</keyword>
<feature type="transmembrane region" description="Helical" evidence="16">
    <location>
        <begin position="85"/>
        <end position="109"/>
    </location>
</feature>
<proteinExistence type="inferred from homology"/>
<dbReference type="GO" id="GO:0007059">
    <property type="term" value="P:chromosome segregation"/>
    <property type="evidence" value="ECO:0007669"/>
    <property type="project" value="UniProtKB-KW"/>
</dbReference>
<evidence type="ECO:0000256" key="16">
    <source>
        <dbReference type="SAM" id="Phobius"/>
    </source>
</evidence>
<accession>A0A7V2B1E8</accession>
<feature type="compositionally biased region" description="Basic residues" evidence="15">
    <location>
        <begin position="1"/>
        <end position="13"/>
    </location>
</feature>
<feature type="transmembrane region" description="Helical" evidence="16">
    <location>
        <begin position="31"/>
        <end position="50"/>
    </location>
</feature>
<dbReference type="Pfam" id="PF17854">
    <property type="entry name" value="FtsK_alpha"/>
    <property type="match status" value="1"/>
</dbReference>
<comment type="similarity">
    <text evidence="2">Belongs to the FtsK/SpoIIIE/SftA family.</text>
</comment>
<evidence type="ECO:0000259" key="17">
    <source>
        <dbReference type="PROSITE" id="PS50901"/>
    </source>
</evidence>
<dbReference type="EMBL" id="DSGB01000005">
    <property type="protein sequence ID" value="HER96460.1"/>
    <property type="molecule type" value="Genomic_DNA"/>
</dbReference>
<dbReference type="Gene3D" id="1.10.10.10">
    <property type="entry name" value="Winged helix-like DNA-binding domain superfamily/Winged helix DNA-binding domain"/>
    <property type="match status" value="1"/>
</dbReference>
<keyword evidence="12" id="KW-0131">Cell cycle</keyword>
<keyword evidence="6 14" id="KW-0547">Nucleotide-binding</keyword>
<dbReference type="CDD" id="cd01127">
    <property type="entry name" value="TrwB_TraG_TraD_VirD4"/>
    <property type="match status" value="1"/>
</dbReference>
<evidence type="ECO:0000313" key="18">
    <source>
        <dbReference type="EMBL" id="HER96460.1"/>
    </source>
</evidence>
<gene>
    <name evidence="18" type="ORF">ENO59_08085</name>
</gene>
<feature type="transmembrane region" description="Helical" evidence="16">
    <location>
        <begin position="121"/>
        <end position="144"/>
    </location>
</feature>
<dbReference type="PANTHER" id="PTHR22683:SF41">
    <property type="entry name" value="DNA TRANSLOCASE FTSK"/>
    <property type="match status" value="1"/>
</dbReference>
<dbReference type="InterPro" id="IPR027417">
    <property type="entry name" value="P-loop_NTPase"/>
</dbReference>
<dbReference type="PROSITE" id="PS50901">
    <property type="entry name" value="FTSK"/>
    <property type="match status" value="1"/>
</dbReference>
<keyword evidence="4" id="KW-0132">Cell division</keyword>
<feature type="transmembrane region" description="Helical" evidence="16">
    <location>
        <begin position="164"/>
        <end position="190"/>
    </location>
</feature>
<keyword evidence="3" id="KW-1003">Cell membrane</keyword>
<evidence type="ECO:0000256" key="6">
    <source>
        <dbReference type="ARBA" id="ARBA00022741"/>
    </source>
</evidence>
<evidence type="ECO:0000256" key="3">
    <source>
        <dbReference type="ARBA" id="ARBA00022475"/>
    </source>
</evidence>
<dbReference type="SMART" id="SM00843">
    <property type="entry name" value="Ftsk_gamma"/>
    <property type="match status" value="1"/>
</dbReference>
<evidence type="ECO:0000256" key="1">
    <source>
        <dbReference type="ARBA" id="ARBA00004651"/>
    </source>
</evidence>
<dbReference type="Pfam" id="PF01580">
    <property type="entry name" value="FtsK_SpoIIIE"/>
    <property type="match status" value="1"/>
</dbReference>
<dbReference type="GO" id="GO:0005886">
    <property type="term" value="C:plasma membrane"/>
    <property type="evidence" value="ECO:0007669"/>
    <property type="project" value="UniProtKB-SubCell"/>
</dbReference>
<feature type="region of interest" description="Disordered" evidence="15">
    <location>
        <begin position="1"/>
        <end position="22"/>
    </location>
</feature>
<dbReference type="AlphaFoldDB" id="A0A7V2B1E8"/>
<sequence>MATLTSKRRRKKQAASQNRKPRITPERRRELLGLVLMVLALLLTLALISYHPNDNALARHFSLQAALDPGNNRAENALGLVGATLAYVFVAQLFGYPSLLFTSLLLAWGYAIFRRRHARKLAFLSGLFLLLMPLLSAAFGWLTVVFEFDLYAWSGRLGLALAGWMHQLFGTIGSLLLLLLGFTCITLLLIDHDLQRWFDRLEDLTGRAWVQIRQHWRQWQHQRAQHTARPPQPTTPEPETRPTPPPTPPPPTTAAIPRHELLRTLLHGAEPPATSEPTVPATPPSAEPTLTIRQRIEEERADPIERPQESLDADFPYTPPPLDLLDGADQPERTIDYEELEENKRTLLEKLSTYNIQIASINAIVGPTVTLYELTPAPSVKISKITALSDDLAMALAAPGIRMIAPIPGKSAIGVEIPNRRRELVRVRDVIGTARFRDAQMELPIALGKTIEGEVFIQDLTRLPHLLIAGSTGSGKSVGLNALITGLLYACHPANLKFVMIDPKKIELQQYAAVVDHFLALPEGAEDPIITDVSQALGVLKSCEREMELRYDLLSKAGVRSIKDYNRRLKENTLSPEEGHRHLPYIVVVIDELADLMMTAGKDIEGPIARLAQMARAVGIHLVLATQRPSVDVITGLIKANFPARIAYQVATKVDSRTIIDQNGAEGLLGNGDMLFMMGSQLVRLQGPFVSIDEVERLTRFIGEQPGPGPYWLPLVEETRSDEPAPDENETHDELFEEAARIIVRSQQGSVSLLQRRLSIGYTRAARIIDQLEAAGIVGPFEGSKARRVLVQSEAELEAMLRSLRSAS</sequence>
<dbReference type="SUPFAM" id="SSF46785">
    <property type="entry name" value="Winged helix' DNA-binding domain"/>
    <property type="match status" value="1"/>
</dbReference>
<evidence type="ECO:0000256" key="10">
    <source>
        <dbReference type="ARBA" id="ARBA00023125"/>
    </source>
</evidence>
<evidence type="ECO:0000256" key="4">
    <source>
        <dbReference type="ARBA" id="ARBA00022618"/>
    </source>
</evidence>
<dbReference type="Gene3D" id="3.30.980.40">
    <property type="match status" value="1"/>
</dbReference>
<dbReference type="GO" id="GO:0051301">
    <property type="term" value="P:cell division"/>
    <property type="evidence" value="ECO:0007669"/>
    <property type="project" value="UniProtKB-KW"/>
</dbReference>
<dbReference type="SMART" id="SM00382">
    <property type="entry name" value="AAA"/>
    <property type="match status" value="1"/>
</dbReference>
<evidence type="ECO:0000256" key="5">
    <source>
        <dbReference type="ARBA" id="ARBA00022692"/>
    </source>
</evidence>
<evidence type="ECO:0000256" key="13">
    <source>
        <dbReference type="ARBA" id="ARBA00025923"/>
    </source>
</evidence>
<name>A0A7V2B1E8_RHOMR</name>
<evidence type="ECO:0000256" key="14">
    <source>
        <dbReference type="PROSITE-ProRule" id="PRU00289"/>
    </source>
</evidence>
<dbReference type="InterPro" id="IPR018541">
    <property type="entry name" value="Ftsk_gamma"/>
</dbReference>
<evidence type="ECO:0000256" key="7">
    <source>
        <dbReference type="ARBA" id="ARBA00022829"/>
    </source>
</evidence>
<dbReference type="InterPro" id="IPR036390">
    <property type="entry name" value="WH_DNA-bd_sf"/>
</dbReference>
<dbReference type="InterPro" id="IPR036388">
    <property type="entry name" value="WH-like_DNA-bd_sf"/>
</dbReference>
<keyword evidence="5 16" id="KW-0812">Transmembrane</keyword>
<dbReference type="Pfam" id="PF09397">
    <property type="entry name" value="FtsK_gamma"/>
    <property type="match status" value="1"/>
</dbReference>
<dbReference type="GO" id="GO:0005524">
    <property type="term" value="F:ATP binding"/>
    <property type="evidence" value="ECO:0007669"/>
    <property type="project" value="UniProtKB-UniRule"/>
</dbReference>
<dbReference type="SUPFAM" id="SSF52540">
    <property type="entry name" value="P-loop containing nucleoside triphosphate hydrolases"/>
    <property type="match status" value="1"/>
</dbReference>
<organism evidence="18">
    <name type="scientific">Rhodothermus marinus</name>
    <name type="common">Rhodothermus obamensis</name>
    <dbReference type="NCBI Taxonomy" id="29549"/>
    <lineage>
        <taxon>Bacteria</taxon>
        <taxon>Pseudomonadati</taxon>
        <taxon>Rhodothermota</taxon>
        <taxon>Rhodothermia</taxon>
        <taxon>Rhodothermales</taxon>
        <taxon>Rhodothermaceae</taxon>
        <taxon>Rhodothermus</taxon>
    </lineage>
</organism>
<dbReference type="InterPro" id="IPR050206">
    <property type="entry name" value="FtsK/SpoIIIE/SftA"/>
</dbReference>